<dbReference type="Proteomes" id="UP000477911">
    <property type="component" value="Unassembled WGS sequence"/>
</dbReference>
<dbReference type="InterPro" id="IPR002938">
    <property type="entry name" value="FAD-bd"/>
</dbReference>
<keyword evidence="5" id="KW-0503">Monooxygenase</keyword>
<keyword evidence="3" id="KW-0274">FAD</keyword>
<dbReference type="GO" id="GO:0071949">
    <property type="term" value="F:FAD binding"/>
    <property type="evidence" value="ECO:0007669"/>
    <property type="project" value="InterPro"/>
</dbReference>
<dbReference type="SUPFAM" id="SSF51905">
    <property type="entry name" value="FAD/NAD(P)-binding domain"/>
    <property type="match status" value="1"/>
</dbReference>
<reference evidence="7 8" key="1">
    <citation type="submission" date="2019-12" db="EMBL/GenBank/DDBJ databases">
        <authorList>
            <person name="Li M."/>
        </authorList>
    </citation>
    <scope>NUCLEOTIDE SEQUENCE [LARGE SCALE GENOMIC DNA]</scope>
    <source>
        <strain evidence="7 8">GBMRC 2024</strain>
    </source>
</reference>
<dbReference type="InterPro" id="IPR036188">
    <property type="entry name" value="FAD/NAD-bd_sf"/>
</dbReference>
<comment type="cofactor">
    <cofactor evidence="1">
        <name>FAD</name>
        <dbReference type="ChEBI" id="CHEBI:57692"/>
    </cofactor>
</comment>
<accession>A0A6L7G0A9</accession>
<evidence type="ECO:0000313" key="8">
    <source>
        <dbReference type="Proteomes" id="UP000477911"/>
    </source>
</evidence>
<proteinExistence type="predicted"/>
<protein>
    <submittedName>
        <fullName evidence="7">NAD(P)-binding protein</fullName>
    </submittedName>
</protein>
<comment type="caution">
    <text evidence="7">The sequence shown here is derived from an EMBL/GenBank/DDBJ whole genome shotgun (WGS) entry which is preliminary data.</text>
</comment>
<gene>
    <name evidence="7" type="ORF">GR170_03655</name>
</gene>
<dbReference type="Pfam" id="PF01494">
    <property type="entry name" value="FAD_binding_3"/>
    <property type="match status" value="1"/>
</dbReference>
<dbReference type="PRINTS" id="PR00420">
    <property type="entry name" value="RNGMNOXGNASE"/>
</dbReference>
<dbReference type="AlphaFoldDB" id="A0A6L7G0A9"/>
<dbReference type="RefSeq" id="WP_160891728.1">
    <property type="nucleotide sequence ID" value="NZ_WUMU01000003.1"/>
</dbReference>
<evidence type="ECO:0000256" key="3">
    <source>
        <dbReference type="ARBA" id="ARBA00022827"/>
    </source>
</evidence>
<organism evidence="7 8">
    <name type="scientific">Pseudooceanicola albus</name>
    <dbReference type="NCBI Taxonomy" id="2692189"/>
    <lineage>
        <taxon>Bacteria</taxon>
        <taxon>Pseudomonadati</taxon>
        <taxon>Pseudomonadota</taxon>
        <taxon>Alphaproteobacteria</taxon>
        <taxon>Rhodobacterales</taxon>
        <taxon>Paracoccaceae</taxon>
        <taxon>Pseudooceanicola</taxon>
    </lineage>
</organism>
<dbReference type="PANTHER" id="PTHR13789">
    <property type="entry name" value="MONOOXYGENASE"/>
    <property type="match status" value="1"/>
</dbReference>
<dbReference type="PANTHER" id="PTHR13789:SF318">
    <property type="entry name" value="GERANYLGERANYL DIPHOSPHATE REDUCTASE"/>
    <property type="match status" value="1"/>
</dbReference>
<feature type="domain" description="FAD-binding" evidence="6">
    <location>
        <begin position="7"/>
        <end position="339"/>
    </location>
</feature>
<keyword evidence="4" id="KW-0560">Oxidoreductase</keyword>
<dbReference type="GO" id="GO:0004497">
    <property type="term" value="F:monooxygenase activity"/>
    <property type="evidence" value="ECO:0007669"/>
    <property type="project" value="UniProtKB-KW"/>
</dbReference>
<evidence type="ECO:0000259" key="6">
    <source>
        <dbReference type="Pfam" id="PF01494"/>
    </source>
</evidence>
<evidence type="ECO:0000256" key="2">
    <source>
        <dbReference type="ARBA" id="ARBA00022630"/>
    </source>
</evidence>
<evidence type="ECO:0000256" key="5">
    <source>
        <dbReference type="ARBA" id="ARBA00023033"/>
    </source>
</evidence>
<evidence type="ECO:0000256" key="4">
    <source>
        <dbReference type="ARBA" id="ARBA00023002"/>
    </source>
</evidence>
<dbReference type="SUPFAM" id="SSF54373">
    <property type="entry name" value="FAD-linked reductases, C-terminal domain"/>
    <property type="match status" value="1"/>
</dbReference>
<keyword evidence="8" id="KW-1185">Reference proteome</keyword>
<evidence type="ECO:0000313" key="7">
    <source>
        <dbReference type="EMBL" id="MXN16918.1"/>
    </source>
</evidence>
<keyword evidence="2" id="KW-0285">Flavoprotein</keyword>
<sequence length="393" mass="42439">MDLETSKITVIGAGIGGLAAARALALRGADVTVLEQAEAIREVGAGLQISPNGAAVLRGLGLDPAAIGQRAEAVCLKDHAGQGVLRMDLGRLGPDQGYFFCHRADLVDALAGAARSAGVKIRLLQRVDEVQTGAEPVIRICNSSVMRPDLVIGADGLHSRLRAAILGEAKPQFTGQVAWRAVLPAAPGERIPAEARIYMGPGRHLVTYPLRGGRMRNIVAVEERRAWAPDSWSHEDRPETLRAAFAGFCPEVRGLLERVGTVHLWGLHRHPVAPQWVQGHSALLGDAAHPTLPFMAQGANLALEDAWVLAAELAAGAELGQALARYQERRRPRVQRAISAANRNAWKYHLRFPPLRLAAHTLLRVGDRLAADRILHQFDWLYAEDVTGGERLA</sequence>
<dbReference type="InterPro" id="IPR050493">
    <property type="entry name" value="FAD-dep_Monooxygenase_BioMet"/>
</dbReference>
<dbReference type="EMBL" id="WUMU01000003">
    <property type="protein sequence ID" value="MXN16918.1"/>
    <property type="molecule type" value="Genomic_DNA"/>
</dbReference>
<evidence type="ECO:0000256" key="1">
    <source>
        <dbReference type="ARBA" id="ARBA00001974"/>
    </source>
</evidence>
<dbReference type="Gene3D" id="3.50.50.60">
    <property type="entry name" value="FAD/NAD(P)-binding domain"/>
    <property type="match status" value="1"/>
</dbReference>
<name>A0A6L7G0A9_9RHOB</name>